<dbReference type="EMBL" id="JACVVK020000263">
    <property type="protein sequence ID" value="KAK7481414.1"/>
    <property type="molecule type" value="Genomic_DNA"/>
</dbReference>
<evidence type="ECO:0000313" key="2">
    <source>
        <dbReference type="Proteomes" id="UP001519460"/>
    </source>
</evidence>
<reference evidence="1 2" key="1">
    <citation type="journal article" date="2023" name="Sci. Data">
        <title>Genome assembly of the Korean intertidal mud-creeper Batillaria attramentaria.</title>
        <authorList>
            <person name="Patra A.K."/>
            <person name="Ho P.T."/>
            <person name="Jun S."/>
            <person name="Lee S.J."/>
            <person name="Kim Y."/>
            <person name="Won Y.J."/>
        </authorList>
    </citation>
    <scope>NUCLEOTIDE SEQUENCE [LARGE SCALE GENOMIC DNA]</scope>
    <source>
        <strain evidence="1">Wonlab-2016</strain>
    </source>
</reference>
<dbReference type="Proteomes" id="UP001519460">
    <property type="component" value="Unassembled WGS sequence"/>
</dbReference>
<sequence length="103" mass="11936">MTIKERRHVNEFVDIIHPSKSNQTTCAVMCTRHKRGDHSPYTKKAITSPDNLVGLWLPSPLLTFSAHLSQQRQNDRGVCFRKEAYPYQMRYLAIVRYIGLGVF</sequence>
<name>A0ABD0K2G5_9CAEN</name>
<evidence type="ECO:0000313" key="1">
    <source>
        <dbReference type="EMBL" id="KAK7481414.1"/>
    </source>
</evidence>
<gene>
    <name evidence="1" type="ORF">BaRGS_00027370</name>
</gene>
<keyword evidence="2" id="KW-1185">Reference proteome</keyword>
<dbReference type="AlphaFoldDB" id="A0ABD0K2G5"/>
<organism evidence="1 2">
    <name type="scientific">Batillaria attramentaria</name>
    <dbReference type="NCBI Taxonomy" id="370345"/>
    <lineage>
        <taxon>Eukaryota</taxon>
        <taxon>Metazoa</taxon>
        <taxon>Spiralia</taxon>
        <taxon>Lophotrochozoa</taxon>
        <taxon>Mollusca</taxon>
        <taxon>Gastropoda</taxon>
        <taxon>Caenogastropoda</taxon>
        <taxon>Sorbeoconcha</taxon>
        <taxon>Cerithioidea</taxon>
        <taxon>Batillariidae</taxon>
        <taxon>Batillaria</taxon>
    </lineage>
</organism>
<proteinExistence type="predicted"/>
<accession>A0ABD0K2G5</accession>
<comment type="caution">
    <text evidence="1">The sequence shown here is derived from an EMBL/GenBank/DDBJ whole genome shotgun (WGS) entry which is preliminary data.</text>
</comment>
<protein>
    <submittedName>
        <fullName evidence="1">Uncharacterized protein</fullName>
    </submittedName>
</protein>